<organism evidence="1 2">
    <name type="scientific">Chondrus crispus</name>
    <name type="common">Carrageen Irish moss</name>
    <name type="synonym">Polymorpha crispa</name>
    <dbReference type="NCBI Taxonomy" id="2769"/>
    <lineage>
        <taxon>Eukaryota</taxon>
        <taxon>Rhodophyta</taxon>
        <taxon>Florideophyceae</taxon>
        <taxon>Rhodymeniophycidae</taxon>
        <taxon>Gigartinales</taxon>
        <taxon>Gigartinaceae</taxon>
        <taxon>Chondrus</taxon>
    </lineage>
</organism>
<dbReference type="GeneID" id="17324505"/>
<gene>
    <name evidence="1" type="ORF">CHC_T00004965001</name>
</gene>
<proteinExistence type="predicted"/>
<dbReference type="AlphaFoldDB" id="R7QHV2"/>
<dbReference type="Gramene" id="CDF36975">
    <property type="protein sequence ID" value="CDF36975"/>
    <property type="gene ID" value="CHC_T00004965001"/>
</dbReference>
<accession>R7QHV2</accession>
<dbReference type="EMBL" id="HG001808">
    <property type="protein sequence ID" value="CDF36975.1"/>
    <property type="molecule type" value="Genomic_DNA"/>
</dbReference>
<dbReference type="Proteomes" id="UP000012073">
    <property type="component" value="Unassembled WGS sequence"/>
</dbReference>
<dbReference type="KEGG" id="ccp:CHC_T00004965001"/>
<sequence>MKSFRYACSVWRIDCVLEVLCVSPMKITCSLTNNNKRGGEVVVKWLCFVRAQNTIVNTVISFFPSVRTILRQTYGRRLPLSLALLSCRGSSFRPSRWHRFRCCILCAVKIRLDQLL</sequence>
<dbReference type="RefSeq" id="XP_005716794.1">
    <property type="nucleotide sequence ID" value="XM_005716737.1"/>
</dbReference>
<reference evidence="2" key="1">
    <citation type="journal article" date="2013" name="Proc. Natl. Acad. Sci. U.S.A.">
        <title>Genome structure and metabolic features in the red seaweed Chondrus crispus shed light on evolution of the Archaeplastida.</title>
        <authorList>
            <person name="Collen J."/>
            <person name="Porcel B."/>
            <person name="Carre W."/>
            <person name="Ball S.G."/>
            <person name="Chaparro C."/>
            <person name="Tonon T."/>
            <person name="Barbeyron T."/>
            <person name="Michel G."/>
            <person name="Noel B."/>
            <person name="Valentin K."/>
            <person name="Elias M."/>
            <person name="Artiguenave F."/>
            <person name="Arun A."/>
            <person name="Aury J.M."/>
            <person name="Barbosa-Neto J.F."/>
            <person name="Bothwell J.H."/>
            <person name="Bouget F.Y."/>
            <person name="Brillet L."/>
            <person name="Cabello-Hurtado F."/>
            <person name="Capella-Gutierrez S."/>
            <person name="Charrier B."/>
            <person name="Cladiere L."/>
            <person name="Cock J.M."/>
            <person name="Coelho S.M."/>
            <person name="Colleoni C."/>
            <person name="Czjzek M."/>
            <person name="Da Silva C."/>
            <person name="Delage L."/>
            <person name="Denoeud F."/>
            <person name="Deschamps P."/>
            <person name="Dittami S.M."/>
            <person name="Gabaldon T."/>
            <person name="Gachon C.M."/>
            <person name="Groisillier A."/>
            <person name="Herve C."/>
            <person name="Jabbari K."/>
            <person name="Katinka M."/>
            <person name="Kloareg B."/>
            <person name="Kowalczyk N."/>
            <person name="Labadie K."/>
            <person name="Leblanc C."/>
            <person name="Lopez P.J."/>
            <person name="McLachlan D.H."/>
            <person name="Meslet-Cladiere L."/>
            <person name="Moustafa A."/>
            <person name="Nehr Z."/>
            <person name="Nyvall Collen P."/>
            <person name="Panaud O."/>
            <person name="Partensky F."/>
            <person name="Poulain J."/>
            <person name="Rensing S.A."/>
            <person name="Rousvoal S."/>
            <person name="Samson G."/>
            <person name="Symeonidi A."/>
            <person name="Weissenbach J."/>
            <person name="Zambounis A."/>
            <person name="Wincker P."/>
            <person name="Boyen C."/>
        </authorList>
    </citation>
    <scope>NUCLEOTIDE SEQUENCE [LARGE SCALE GENOMIC DNA]</scope>
    <source>
        <strain evidence="2">cv. Stackhouse</strain>
    </source>
</reference>
<evidence type="ECO:0000313" key="1">
    <source>
        <dbReference type="EMBL" id="CDF36975.1"/>
    </source>
</evidence>
<protein>
    <submittedName>
        <fullName evidence="1">Uncharacterized protein</fullName>
    </submittedName>
</protein>
<name>R7QHV2_CHOCR</name>
<keyword evidence="2" id="KW-1185">Reference proteome</keyword>
<evidence type="ECO:0000313" key="2">
    <source>
        <dbReference type="Proteomes" id="UP000012073"/>
    </source>
</evidence>